<evidence type="ECO:0000313" key="2">
    <source>
        <dbReference type="EMBL" id="GAA0395388.1"/>
    </source>
</evidence>
<feature type="transmembrane region" description="Helical" evidence="1">
    <location>
        <begin position="85"/>
        <end position="104"/>
    </location>
</feature>
<name>A0ABN0YH46_9CAUL</name>
<dbReference type="Pfam" id="PF09980">
    <property type="entry name" value="DUF2214"/>
    <property type="match status" value="1"/>
</dbReference>
<keyword evidence="1" id="KW-0812">Transmembrane</keyword>
<keyword evidence="3" id="KW-1185">Reference proteome</keyword>
<feature type="transmembrane region" description="Helical" evidence="1">
    <location>
        <begin position="125"/>
        <end position="146"/>
    </location>
</feature>
<evidence type="ECO:0000256" key="1">
    <source>
        <dbReference type="SAM" id="Phobius"/>
    </source>
</evidence>
<comment type="caution">
    <text evidence="2">The sequence shown here is derived from an EMBL/GenBank/DDBJ whole genome shotgun (WGS) entry which is preliminary data.</text>
</comment>
<dbReference type="EMBL" id="BAAAEJ010000008">
    <property type="protein sequence ID" value="GAA0395388.1"/>
    <property type="molecule type" value="Genomic_DNA"/>
</dbReference>
<accession>A0ABN0YH46</accession>
<feature type="transmembrane region" description="Helical" evidence="1">
    <location>
        <begin position="48"/>
        <end position="65"/>
    </location>
</feature>
<gene>
    <name evidence="2" type="ORF">GCM10009093_22420</name>
</gene>
<evidence type="ECO:0000313" key="3">
    <source>
        <dbReference type="Proteomes" id="UP001500791"/>
    </source>
</evidence>
<sequence>MASPIPVLVLASVHHLLFLGLIVMMATQLALLRVRPVPVIRLAKLDQGYGLCAGLILIFGLIRILHTEKGWDAYLSNPFFWGKMAVFGLVALLSIIPTVSFLGWRKQWAGDRGWQPRETDIQRMHRIVLTEMVLVGVILVMAAAMARWPF</sequence>
<dbReference type="RefSeq" id="WP_167178056.1">
    <property type="nucleotide sequence ID" value="NZ_BAAAEJ010000008.1"/>
</dbReference>
<feature type="transmembrane region" description="Helical" evidence="1">
    <location>
        <begin position="6"/>
        <end position="27"/>
    </location>
</feature>
<dbReference type="Proteomes" id="UP001500791">
    <property type="component" value="Unassembled WGS sequence"/>
</dbReference>
<dbReference type="InterPro" id="IPR018706">
    <property type="entry name" value="DUF2214_membrane"/>
</dbReference>
<proteinExistence type="predicted"/>
<keyword evidence="1" id="KW-0472">Membrane</keyword>
<protein>
    <submittedName>
        <fullName evidence="2">DUF2214 family protein</fullName>
    </submittedName>
</protein>
<keyword evidence="1" id="KW-1133">Transmembrane helix</keyword>
<organism evidence="2 3">
    <name type="scientific">Brevundimonas terrae</name>
    <dbReference type="NCBI Taxonomy" id="363631"/>
    <lineage>
        <taxon>Bacteria</taxon>
        <taxon>Pseudomonadati</taxon>
        <taxon>Pseudomonadota</taxon>
        <taxon>Alphaproteobacteria</taxon>
        <taxon>Caulobacterales</taxon>
        <taxon>Caulobacteraceae</taxon>
        <taxon>Brevundimonas</taxon>
    </lineage>
</organism>
<reference evidence="2 3" key="1">
    <citation type="journal article" date="2019" name="Int. J. Syst. Evol. Microbiol.">
        <title>The Global Catalogue of Microorganisms (GCM) 10K type strain sequencing project: providing services to taxonomists for standard genome sequencing and annotation.</title>
        <authorList>
            <consortium name="The Broad Institute Genomics Platform"/>
            <consortium name="The Broad Institute Genome Sequencing Center for Infectious Disease"/>
            <person name="Wu L."/>
            <person name="Ma J."/>
        </authorList>
    </citation>
    <scope>NUCLEOTIDE SEQUENCE [LARGE SCALE GENOMIC DNA]</scope>
    <source>
        <strain evidence="2 3">JCM 13476</strain>
    </source>
</reference>